<evidence type="ECO:0000313" key="1">
    <source>
        <dbReference type="EMBL" id="KMQ82861.1"/>
    </source>
</evidence>
<name>A0A0J7JY97_LASNI</name>
<dbReference type="STRING" id="67767.A0A0J7JY97"/>
<dbReference type="OrthoDB" id="7616849at2759"/>
<sequence>MGGWEKERKEYLKGKNMTLEKVEELREIGQLRGEDIWEKKMKMQREERWEKIEKSRSNRWYQVIKGKGIPKYLKNGWGETRWQRIARFRIGDGVREGRFWEREEKKKCRICGWKKETWEHIWEECVRGESGSTWQEKVREILGEEGEGEEWLKELERMRESANGGINEECVRKEFFVNGNGSPNRD</sequence>
<reference evidence="1 2" key="1">
    <citation type="submission" date="2015-04" db="EMBL/GenBank/DDBJ databases">
        <title>Lasius niger genome sequencing.</title>
        <authorList>
            <person name="Konorov E.A."/>
            <person name="Nikitin M.A."/>
            <person name="Kirill M.V."/>
            <person name="Chang P."/>
        </authorList>
    </citation>
    <scope>NUCLEOTIDE SEQUENCE [LARGE SCALE GENOMIC DNA]</scope>
    <source>
        <tissue evidence="1">Whole</tissue>
    </source>
</reference>
<keyword evidence="2" id="KW-1185">Reference proteome</keyword>
<dbReference type="Proteomes" id="UP000036403">
    <property type="component" value="Unassembled WGS sequence"/>
</dbReference>
<dbReference type="PaxDb" id="67767-A0A0J7JY97"/>
<accession>A0A0J7JY97</accession>
<gene>
    <name evidence="1" type="ORF">RF55_21640</name>
</gene>
<evidence type="ECO:0000313" key="2">
    <source>
        <dbReference type="Proteomes" id="UP000036403"/>
    </source>
</evidence>
<proteinExistence type="predicted"/>
<dbReference type="AlphaFoldDB" id="A0A0J7JY97"/>
<organism evidence="1 2">
    <name type="scientific">Lasius niger</name>
    <name type="common">Black garden ant</name>
    <dbReference type="NCBI Taxonomy" id="67767"/>
    <lineage>
        <taxon>Eukaryota</taxon>
        <taxon>Metazoa</taxon>
        <taxon>Ecdysozoa</taxon>
        <taxon>Arthropoda</taxon>
        <taxon>Hexapoda</taxon>
        <taxon>Insecta</taxon>
        <taxon>Pterygota</taxon>
        <taxon>Neoptera</taxon>
        <taxon>Endopterygota</taxon>
        <taxon>Hymenoptera</taxon>
        <taxon>Apocrita</taxon>
        <taxon>Aculeata</taxon>
        <taxon>Formicoidea</taxon>
        <taxon>Formicidae</taxon>
        <taxon>Formicinae</taxon>
        <taxon>Lasius</taxon>
        <taxon>Lasius</taxon>
    </lineage>
</organism>
<protein>
    <submittedName>
        <fullName evidence="1">Uncharacterized protein</fullName>
    </submittedName>
</protein>
<dbReference type="EMBL" id="LBMM01022607">
    <property type="protein sequence ID" value="KMQ82861.1"/>
    <property type="molecule type" value="Genomic_DNA"/>
</dbReference>
<comment type="caution">
    <text evidence="1">The sequence shown here is derived from an EMBL/GenBank/DDBJ whole genome shotgun (WGS) entry which is preliminary data.</text>
</comment>